<feature type="non-terminal residue" evidence="1">
    <location>
        <position position="1"/>
    </location>
</feature>
<organism evidence="1">
    <name type="scientific">marine sediment metagenome</name>
    <dbReference type="NCBI Taxonomy" id="412755"/>
    <lineage>
        <taxon>unclassified sequences</taxon>
        <taxon>metagenomes</taxon>
        <taxon>ecological metagenomes</taxon>
    </lineage>
</organism>
<reference evidence="1" key="1">
    <citation type="journal article" date="2015" name="Nature">
        <title>Complex archaea that bridge the gap between prokaryotes and eukaryotes.</title>
        <authorList>
            <person name="Spang A."/>
            <person name="Saw J.H."/>
            <person name="Jorgensen S.L."/>
            <person name="Zaremba-Niedzwiedzka K."/>
            <person name="Martijn J."/>
            <person name="Lind A.E."/>
            <person name="van Eijk R."/>
            <person name="Schleper C."/>
            <person name="Guy L."/>
            <person name="Ettema T.J."/>
        </authorList>
    </citation>
    <scope>NUCLEOTIDE SEQUENCE</scope>
</reference>
<evidence type="ECO:0000313" key="1">
    <source>
        <dbReference type="EMBL" id="KKK88543.1"/>
    </source>
</evidence>
<dbReference type="EMBL" id="LAZR01049907">
    <property type="protein sequence ID" value="KKK88543.1"/>
    <property type="molecule type" value="Genomic_DNA"/>
</dbReference>
<proteinExistence type="predicted"/>
<gene>
    <name evidence="1" type="ORF">LCGC14_2742130</name>
</gene>
<comment type="caution">
    <text evidence="1">The sequence shown here is derived from an EMBL/GenBank/DDBJ whole genome shotgun (WGS) entry which is preliminary data.</text>
</comment>
<sequence>PMVITPTVEPPVCIKYFNYWEKAKEQLGALGMFIVLENGEFLTFFTHEKAALHEVGHFVDLEKGGVSMSDEFHLSVDEYLFNSVIEDERLYNRILGFYEGYQYHQIYADLYAYNFIGEFPLPKMFEGFFK</sequence>
<name>A0A0F8Z470_9ZZZZ</name>
<dbReference type="AlphaFoldDB" id="A0A0F8Z470"/>
<accession>A0A0F8Z470</accession>
<protein>
    <submittedName>
        <fullName evidence="1">Uncharacterized protein</fullName>
    </submittedName>
</protein>